<feature type="domain" description="N-acetyltransferase" evidence="3">
    <location>
        <begin position="1"/>
        <end position="163"/>
    </location>
</feature>
<accession>A0ABT3PLU0</accession>
<dbReference type="InterPro" id="IPR000182">
    <property type="entry name" value="GNAT_dom"/>
</dbReference>
<keyword evidence="1" id="KW-0808">Transferase</keyword>
<evidence type="ECO:0000313" key="4">
    <source>
        <dbReference type="EMBL" id="MCW9706688.1"/>
    </source>
</evidence>
<keyword evidence="2" id="KW-0012">Acyltransferase</keyword>
<dbReference type="PANTHER" id="PTHR43072:SF23">
    <property type="entry name" value="UPF0039 PROTEIN C11D3.02C"/>
    <property type="match status" value="1"/>
</dbReference>
<dbReference type="Gene3D" id="3.40.630.30">
    <property type="match status" value="1"/>
</dbReference>
<dbReference type="PROSITE" id="PS51186">
    <property type="entry name" value="GNAT"/>
    <property type="match status" value="1"/>
</dbReference>
<dbReference type="RefSeq" id="WP_265765416.1">
    <property type="nucleotide sequence ID" value="NZ_JAGGJA010000004.1"/>
</dbReference>
<evidence type="ECO:0000256" key="1">
    <source>
        <dbReference type="ARBA" id="ARBA00022679"/>
    </source>
</evidence>
<dbReference type="CDD" id="cd04301">
    <property type="entry name" value="NAT_SF"/>
    <property type="match status" value="1"/>
</dbReference>
<evidence type="ECO:0000313" key="5">
    <source>
        <dbReference type="Proteomes" id="UP001207918"/>
    </source>
</evidence>
<organism evidence="4 5">
    <name type="scientific">Fodinibius salsisoli</name>
    <dbReference type="NCBI Taxonomy" id="2820877"/>
    <lineage>
        <taxon>Bacteria</taxon>
        <taxon>Pseudomonadati</taxon>
        <taxon>Balneolota</taxon>
        <taxon>Balneolia</taxon>
        <taxon>Balneolales</taxon>
        <taxon>Balneolaceae</taxon>
        <taxon>Fodinibius</taxon>
    </lineage>
</organism>
<protein>
    <submittedName>
        <fullName evidence="4">N-acetyltransferase</fullName>
    </submittedName>
</protein>
<evidence type="ECO:0000256" key="2">
    <source>
        <dbReference type="ARBA" id="ARBA00023315"/>
    </source>
</evidence>
<comment type="caution">
    <text evidence="4">The sequence shown here is derived from an EMBL/GenBank/DDBJ whole genome shotgun (WGS) entry which is preliminary data.</text>
</comment>
<sequence>MISLAQPSQLESINRIYNQAVRDGFRTAHSQPVDINYRHEWFSRHPEECYPVFVYLEEDEVAGWLSVSAYRPGRQALNEVVEVSYYVDYNHQNRGIATQLMKQAVAFSTNQNYRILVAILLTKNAPSIRLLEHFGFEEGGRIPDAYHHQDEFRDHLYFYKRLDT</sequence>
<dbReference type="InterPro" id="IPR016181">
    <property type="entry name" value="Acyl_CoA_acyltransferase"/>
</dbReference>
<dbReference type="Pfam" id="PF00583">
    <property type="entry name" value="Acetyltransf_1"/>
    <property type="match status" value="1"/>
</dbReference>
<name>A0ABT3PLU0_9BACT</name>
<evidence type="ECO:0000259" key="3">
    <source>
        <dbReference type="PROSITE" id="PS51186"/>
    </source>
</evidence>
<dbReference type="EMBL" id="JAGGJA010000004">
    <property type="protein sequence ID" value="MCW9706688.1"/>
    <property type="molecule type" value="Genomic_DNA"/>
</dbReference>
<keyword evidence="5" id="KW-1185">Reference proteome</keyword>
<reference evidence="4 5" key="1">
    <citation type="submission" date="2021-03" db="EMBL/GenBank/DDBJ databases">
        <title>Aliifodinibius sp. nov., a new bacterium isolated from saline soil.</title>
        <authorList>
            <person name="Galisteo C."/>
            <person name="De La Haba R."/>
            <person name="Sanchez-Porro C."/>
            <person name="Ventosa A."/>
        </authorList>
    </citation>
    <scope>NUCLEOTIDE SEQUENCE [LARGE SCALE GENOMIC DNA]</scope>
    <source>
        <strain evidence="4 5">1BSP15-2V2</strain>
    </source>
</reference>
<dbReference type="SUPFAM" id="SSF55729">
    <property type="entry name" value="Acyl-CoA N-acyltransferases (Nat)"/>
    <property type="match status" value="1"/>
</dbReference>
<dbReference type="PANTHER" id="PTHR43072">
    <property type="entry name" value="N-ACETYLTRANSFERASE"/>
    <property type="match status" value="1"/>
</dbReference>
<gene>
    <name evidence="4" type="ORF">J6I44_07460</name>
</gene>
<dbReference type="Proteomes" id="UP001207918">
    <property type="component" value="Unassembled WGS sequence"/>
</dbReference>
<proteinExistence type="predicted"/>